<evidence type="ECO:0000256" key="10">
    <source>
        <dbReference type="ARBA" id="ARBA00048048"/>
    </source>
</evidence>
<evidence type="ECO:0000256" key="8">
    <source>
        <dbReference type="ARBA" id="ARBA00023139"/>
    </source>
</evidence>
<evidence type="ECO:0000256" key="7">
    <source>
        <dbReference type="ARBA" id="ARBA00023136"/>
    </source>
</evidence>
<feature type="repeat" description="ANK" evidence="11">
    <location>
        <begin position="185"/>
        <end position="217"/>
    </location>
</feature>
<feature type="transmembrane region" description="Helical" evidence="12">
    <location>
        <begin position="381"/>
        <end position="400"/>
    </location>
</feature>
<comment type="similarity">
    <text evidence="2">Belongs to the DHHC palmitoyltransferase family. AKR/ZDHHC17 subfamily.</text>
</comment>
<feature type="repeat" description="ANK" evidence="11">
    <location>
        <begin position="119"/>
        <end position="151"/>
    </location>
</feature>
<dbReference type="PROSITE" id="PS50216">
    <property type="entry name" value="DHHC"/>
    <property type="match status" value="1"/>
</dbReference>
<dbReference type="STRING" id="105984.A0A427XN97"/>
<feature type="repeat" description="ANK" evidence="11">
    <location>
        <begin position="85"/>
        <end position="117"/>
    </location>
</feature>
<dbReference type="AlphaFoldDB" id="A0A427XN97"/>
<gene>
    <name evidence="15" type="primary">AKR1</name>
    <name evidence="15" type="ORF">EHS24_008797</name>
</gene>
<evidence type="ECO:0000256" key="5">
    <source>
        <dbReference type="ARBA" id="ARBA00022989"/>
    </source>
</evidence>
<feature type="repeat" description="ANK" evidence="11">
    <location>
        <begin position="218"/>
        <end position="250"/>
    </location>
</feature>
<evidence type="ECO:0000256" key="4">
    <source>
        <dbReference type="ARBA" id="ARBA00022737"/>
    </source>
</evidence>
<keyword evidence="9" id="KW-0449">Lipoprotein</keyword>
<dbReference type="PROSITE" id="PS50088">
    <property type="entry name" value="ANK_REPEAT"/>
    <property type="match status" value="4"/>
</dbReference>
<reference evidence="15 16" key="1">
    <citation type="submission" date="2018-11" db="EMBL/GenBank/DDBJ databases">
        <title>Genome sequence of Apiotrichum porosum DSM 27194.</title>
        <authorList>
            <person name="Aliyu H."/>
            <person name="Gorte O."/>
            <person name="Ochsenreither K."/>
        </authorList>
    </citation>
    <scope>NUCLEOTIDE SEQUENCE [LARGE SCALE GENOMIC DNA]</scope>
    <source>
        <strain evidence="15 16">DSM 27194</strain>
    </source>
</reference>
<dbReference type="Pfam" id="PF12796">
    <property type="entry name" value="Ank_2"/>
    <property type="match status" value="2"/>
</dbReference>
<feature type="compositionally biased region" description="Low complexity" evidence="13">
    <location>
        <begin position="1"/>
        <end position="16"/>
    </location>
</feature>
<feature type="transmembrane region" description="Helical" evidence="12">
    <location>
        <begin position="352"/>
        <end position="375"/>
    </location>
</feature>
<keyword evidence="12 15" id="KW-0808">Transferase</keyword>
<name>A0A427XN97_9TREE</name>
<dbReference type="RefSeq" id="XP_028475171.1">
    <property type="nucleotide sequence ID" value="XM_028624099.1"/>
</dbReference>
<dbReference type="InterPro" id="IPR002110">
    <property type="entry name" value="Ankyrin_rpt"/>
</dbReference>
<keyword evidence="12" id="KW-0012">Acyltransferase</keyword>
<dbReference type="SMART" id="SM00248">
    <property type="entry name" value="ANK"/>
    <property type="match status" value="4"/>
</dbReference>
<dbReference type="GO" id="GO:0019706">
    <property type="term" value="F:protein-cysteine S-palmitoyltransferase activity"/>
    <property type="evidence" value="ECO:0007669"/>
    <property type="project" value="UniProtKB-EC"/>
</dbReference>
<keyword evidence="3 12" id="KW-0812">Transmembrane</keyword>
<comment type="catalytic activity">
    <reaction evidence="10 12">
        <text>L-cysteinyl-[protein] + hexadecanoyl-CoA = S-hexadecanoyl-L-cysteinyl-[protein] + CoA</text>
        <dbReference type="Rhea" id="RHEA:36683"/>
        <dbReference type="Rhea" id="RHEA-COMP:10131"/>
        <dbReference type="Rhea" id="RHEA-COMP:11032"/>
        <dbReference type="ChEBI" id="CHEBI:29950"/>
        <dbReference type="ChEBI" id="CHEBI:57287"/>
        <dbReference type="ChEBI" id="CHEBI:57379"/>
        <dbReference type="ChEBI" id="CHEBI:74151"/>
        <dbReference type="EC" id="2.3.1.225"/>
    </reaction>
</comment>
<proteinExistence type="inferred from homology"/>
<evidence type="ECO:0000259" key="14">
    <source>
        <dbReference type="Pfam" id="PF01529"/>
    </source>
</evidence>
<evidence type="ECO:0000313" key="15">
    <source>
        <dbReference type="EMBL" id="RSH80224.1"/>
    </source>
</evidence>
<feature type="region of interest" description="Disordered" evidence="13">
    <location>
        <begin position="606"/>
        <end position="631"/>
    </location>
</feature>
<dbReference type="GeneID" id="39593340"/>
<comment type="subcellular location">
    <subcellularLocation>
        <location evidence="1">Membrane</location>
        <topology evidence="1">Multi-pass membrane protein</topology>
    </subcellularLocation>
</comment>
<dbReference type="PANTHER" id="PTHR24161:SF85">
    <property type="entry name" value="PALMITOYLTRANSFERASE HIP14"/>
    <property type="match status" value="1"/>
</dbReference>
<feature type="transmembrane region" description="Helical" evidence="12">
    <location>
        <begin position="294"/>
        <end position="315"/>
    </location>
</feature>
<keyword evidence="8" id="KW-0564">Palmitate</keyword>
<evidence type="ECO:0000256" key="6">
    <source>
        <dbReference type="ARBA" id="ARBA00023043"/>
    </source>
</evidence>
<dbReference type="PANTHER" id="PTHR24161">
    <property type="entry name" value="ANK_REP_REGION DOMAIN-CONTAINING PROTEIN-RELATED"/>
    <property type="match status" value="1"/>
</dbReference>
<dbReference type="Pfam" id="PF01529">
    <property type="entry name" value="DHHC"/>
    <property type="match status" value="1"/>
</dbReference>
<feature type="transmembrane region" description="Helical" evidence="12">
    <location>
        <begin position="536"/>
        <end position="556"/>
    </location>
</feature>
<evidence type="ECO:0000313" key="16">
    <source>
        <dbReference type="Proteomes" id="UP000279236"/>
    </source>
</evidence>
<organism evidence="15 16">
    <name type="scientific">Apiotrichum porosum</name>
    <dbReference type="NCBI Taxonomy" id="105984"/>
    <lineage>
        <taxon>Eukaryota</taxon>
        <taxon>Fungi</taxon>
        <taxon>Dikarya</taxon>
        <taxon>Basidiomycota</taxon>
        <taxon>Agaricomycotina</taxon>
        <taxon>Tremellomycetes</taxon>
        <taxon>Trichosporonales</taxon>
        <taxon>Trichosporonaceae</taxon>
        <taxon>Apiotrichum</taxon>
    </lineage>
</organism>
<dbReference type="OrthoDB" id="6781668at2759"/>
<evidence type="ECO:0000256" key="3">
    <source>
        <dbReference type="ARBA" id="ARBA00022692"/>
    </source>
</evidence>
<evidence type="ECO:0000256" key="11">
    <source>
        <dbReference type="PROSITE-ProRule" id="PRU00023"/>
    </source>
</evidence>
<evidence type="ECO:0000256" key="1">
    <source>
        <dbReference type="ARBA" id="ARBA00004141"/>
    </source>
</evidence>
<dbReference type="InterPro" id="IPR001594">
    <property type="entry name" value="Palmitoyltrfase_DHHC"/>
</dbReference>
<dbReference type="EMBL" id="RSCE01000008">
    <property type="protein sequence ID" value="RSH80224.1"/>
    <property type="molecule type" value="Genomic_DNA"/>
</dbReference>
<dbReference type="InterPro" id="IPR036770">
    <property type="entry name" value="Ankyrin_rpt-contain_sf"/>
</dbReference>
<feature type="domain" description="Palmitoyltransferase DHHC" evidence="14">
    <location>
        <begin position="434"/>
        <end position="571"/>
    </location>
</feature>
<comment type="domain">
    <text evidence="12">The DHHC domain is required for palmitoyltransferase activity.</text>
</comment>
<evidence type="ECO:0000256" key="13">
    <source>
        <dbReference type="SAM" id="MobiDB-lite"/>
    </source>
</evidence>
<evidence type="ECO:0000256" key="2">
    <source>
        <dbReference type="ARBA" id="ARBA00010104"/>
    </source>
</evidence>
<dbReference type="Gene3D" id="1.25.40.20">
    <property type="entry name" value="Ankyrin repeat-containing domain"/>
    <property type="match status" value="2"/>
</dbReference>
<sequence>MSKVPTIITTTATPPARDAAGLPTSPQTDDPLNRRMSDEVGLETMMEEAPPEPTIHQLAQQGDVRALDAMLAADPKVDVNSRDAQDVTPLHWAAINAHIAAARWLLDHGADVDAIGGELKATPLQWAARNGHLYVVHLLMTRGADPNIRDAQGFNTLHLVTHSSAVMPLLYMLQQPVAVDEKDTDGHTSLMWAAYQGDGISTDLLLKAGASVASRDNAGLTPLHWAVVKGSPACIKHLVEAGADMNIKEEQGKTPRDMADELKSTVPLTKALEQANCDAYGRTIQPRFGQRTTLALLFLVPIVALGAVFETFALLPAYLSLPLTFAYFYGMHYVSIKVLLRHRPAGERMASSPFYAAIITASLFWVFYCFVTRLLTGTPGYLYSQLGFFVSFSLCAFTFYKSIRTDPGFIPKPENDDECKEAIEELTDQGRLNGTNFCIFCMVRKPLRSKHCRVCNRCVGRFDHHCPWIWNCVGYNNHRYFLLFVLFLIAGIIYFLRLTTAYMVENAPAYEIPETPELSLCDISVTLCRATRYDSFVVAAAFWSMLQLTWTFVLALSHLWQIARQMTTFEVSNLGRYGYMGGRGGTSLRDQHGALGNTQFRPMVAEDGTDGVDSSAPSGPGHGHGHGGHNHAHNHNHRCGVVGSVCGALWHIITGPLFRLVGFDTFTRGRAVSGMARAGRDQNPFDLGFVKNCTDFWTGAPELDYVHLYEVPAEGWAAYRARLARTGGYQPVAREEV</sequence>
<feature type="region of interest" description="Disordered" evidence="13">
    <location>
        <begin position="1"/>
        <end position="34"/>
    </location>
</feature>
<dbReference type="SUPFAM" id="SSF48403">
    <property type="entry name" value="Ankyrin repeat"/>
    <property type="match status" value="1"/>
</dbReference>
<comment type="caution">
    <text evidence="15">The sequence shown here is derived from an EMBL/GenBank/DDBJ whole genome shotgun (WGS) entry which is preliminary data.</text>
</comment>
<protein>
    <recommendedName>
        <fullName evidence="12">Palmitoyltransferase</fullName>
        <ecNumber evidence="12">2.3.1.225</ecNumber>
    </recommendedName>
</protein>
<feature type="transmembrane region" description="Helical" evidence="12">
    <location>
        <begin position="480"/>
        <end position="496"/>
    </location>
</feature>
<evidence type="ECO:0000256" key="12">
    <source>
        <dbReference type="RuleBase" id="RU079119"/>
    </source>
</evidence>
<dbReference type="EC" id="2.3.1.225" evidence="12"/>
<accession>A0A427XN97</accession>
<dbReference type="Proteomes" id="UP000279236">
    <property type="component" value="Unassembled WGS sequence"/>
</dbReference>
<keyword evidence="7 12" id="KW-0472">Membrane</keyword>
<keyword evidence="6 11" id="KW-0040">ANK repeat</keyword>
<evidence type="ECO:0000256" key="9">
    <source>
        <dbReference type="ARBA" id="ARBA00023288"/>
    </source>
</evidence>
<keyword evidence="16" id="KW-1185">Reference proteome</keyword>
<dbReference type="GO" id="GO:0016020">
    <property type="term" value="C:membrane"/>
    <property type="evidence" value="ECO:0007669"/>
    <property type="project" value="UniProtKB-SubCell"/>
</dbReference>
<keyword evidence="5 12" id="KW-1133">Transmembrane helix</keyword>
<keyword evidence="4" id="KW-0677">Repeat</keyword>
<feature type="transmembrane region" description="Helical" evidence="12">
    <location>
        <begin position="321"/>
        <end position="340"/>
    </location>
</feature>
<dbReference type="PROSITE" id="PS50297">
    <property type="entry name" value="ANK_REP_REGION"/>
    <property type="match status" value="4"/>
</dbReference>